<name>A0A820B2B0_9BILA</name>
<evidence type="ECO:0000259" key="1">
    <source>
        <dbReference type="PROSITE" id="PS51698"/>
    </source>
</evidence>
<feature type="domain" description="U-box" evidence="1">
    <location>
        <begin position="10"/>
        <end position="48"/>
    </location>
</feature>
<organism evidence="2 3">
    <name type="scientific">Rotaria magnacalcarata</name>
    <dbReference type="NCBI Taxonomy" id="392030"/>
    <lineage>
        <taxon>Eukaryota</taxon>
        <taxon>Metazoa</taxon>
        <taxon>Spiralia</taxon>
        <taxon>Gnathifera</taxon>
        <taxon>Rotifera</taxon>
        <taxon>Eurotatoria</taxon>
        <taxon>Bdelloidea</taxon>
        <taxon>Philodinida</taxon>
        <taxon>Philodinidae</taxon>
        <taxon>Rotaria</taxon>
    </lineage>
</organism>
<dbReference type="GO" id="GO:0016567">
    <property type="term" value="P:protein ubiquitination"/>
    <property type="evidence" value="ECO:0007669"/>
    <property type="project" value="InterPro"/>
</dbReference>
<sequence length="48" mass="5391">MDLLSSSTVESSKDLICPITLQIFRDPVLAGDGQIYERGTIVRWVTEH</sequence>
<dbReference type="Pfam" id="PF04564">
    <property type="entry name" value="U-box"/>
    <property type="match status" value="1"/>
</dbReference>
<feature type="non-terminal residue" evidence="2">
    <location>
        <position position="48"/>
    </location>
</feature>
<proteinExistence type="predicted"/>
<dbReference type="AlphaFoldDB" id="A0A820B2B0"/>
<comment type="caution">
    <text evidence="2">The sequence shown here is derived from an EMBL/GenBank/DDBJ whole genome shotgun (WGS) entry which is preliminary data.</text>
</comment>
<dbReference type="Gene3D" id="3.30.40.10">
    <property type="entry name" value="Zinc/RING finger domain, C3HC4 (zinc finger)"/>
    <property type="match status" value="1"/>
</dbReference>
<dbReference type="InterPro" id="IPR013083">
    <property type="entry name" value="Znf_RING/FYVE/PHD"/>
</dbReference>
<dbReference type="InterPro" id="IPR003613">
    <property type="entry name" value="Ubox_domain"/>
</dbReference>
<evidence type="ECO:0000313" key="2">
    <source>
        <dbReference type="EMBL" id="CAF4194413.1"/>
    </source>
</evidence>
<accession>A0A820B2B0</accession>
<evidence type="ECO:0000313" key="3">
    <source>
        <dbReference type="Proteomes" id="UP000663842"/>
    </source>
</evidence>
<protein>
    <recommendedName>
        <fullName evidence="1">U-box domain-containing protein</fullName>
    </recommendedName>
</protein>
<dbReference type="SUPFAM" id="SSF57850">
    <property type="entry name" value="RING/U-box"/>
    <property type="match status" value="1"/>
</dbReference>
<dbReference type="EMBL" id="CAJOBF010006033">
    <property type="protein sequence ID" value="CAF4194413.1"/>
    <property type="molecule type" value="Genomic_DNA"/>
</dbReference>
<dbReference type="Proteomes" id="UP000663842">
    <property type="component" value="Unassembled WGS sequence"/>
</dbReference>
<gene>
    <name evidence="2" type="ORF">UXM345_LOCUS27627</name>
</gene>
<dbReference type="GO" id="GO:0004842">
    <property type="term" value="F:ubiquitin-protein transferase activity"/>
    <property type="evidence" value="ECO:0007669"/>
    <property type="project" value="InterPro"/>
</dbReference>
<dbReference type="PROSITE" id="PS51698">
    <property type="entry name" value="U_BOX"/>
    <property type="match status" value="1"/>
</dbReference>
<reference evidence="2" key="1">
    <citation type="submission" date="2021-02" db="EMBL/GenBank/DDBJ databases">
        <authorList>
            <person name="Nowell W R."/>
        </authorList>
    </citation>
    <scope>NUCLEOTIDE SEQUENCE</scope>
</reference>